<comment type="caution">
    <text evidence="2">The sequence shown here is derived from an EMBL/GenBank/DDBJ whole genome shotgun (WGS) entry which is preliminary data.</text>
</comment>
<protein>
    <submittedName>
        <fullName evidence="2">Uncharacterized protein</fullName>
    </submittedName>
</protein>
<reference evidence="2 3" key="1">
    <citation type="submission" date="2024-09" db="EMBL/GenBank/DDBJ databases">
        <authorList>
            <person name="Sun Q."/>
            <person name="Mori K."/>
        </authorList>
    </citation>
    <scope>NUCLEOTIDE SEQUENCE [LARGE SCALE GENOMIC DNA]</scope>
    <source>
        <strain evidence="2 3">JCM 3143</strain>
    </source>
</reference>
<evidence type="ECO:0000313" key="3">
    <source>
        <dbReference type="Proteomes" id="UP001589532"/>
    </source>
</evidence>
<dbReference type="RefSeq" id="WP_344998827.1">
    <property type="nucleotide sequence ID" value="NZ_BAAAXV010000009.1"/>
</dbReference>
<keyword evidence="1" id="KW-0812">Transmembrane</keyword>
<evidence type="ECO:0000256" key="1">
    <source>
        <dbReference type="SAM" id="Phobius"/>
    </source>
</evidence>
<keyword evidence="1" id="KW-0472">Membrane</keyword>
<organism evidence="2 3">
    <name type="scientific">Nonomuraea helvata</name>
    <dbReference type="NCBI Taxonomy" id="37484"/>
    <lineage>
        <taxon>Bacteria</taxon>
        <taxon>Bacillati</taxon>
        <taxon>Actinomycetota</taxon>
        <taxon>Actinomycetes</taxon>
        <taxon>Streptosporangiales</taxon>
        <taxon>Streptosporangiaceae</taxon>
        <taxon>Nonomuraea</taxon>
    </lineage>
</organism>
<gene>
    <name evidence="2" type="ORF">ACFFSA_38225</name>
</gene>
<dbReference type="EMBL" id="JBHMBW010000051">
    <property type="protein sequence ID" value="MFB9628945.1"/>
    <property type="molecule type" value="Genomic_DNA"/>
</dbReference>
<name>A0ABV5SB79_9ACTN</name>
<accession>A0ABV5SB79</accession>
<sequence length="77" mass="8767">MRDFLLWAGLAVLASGVALRAWRRFAPVSFWYVLGFPVKAIAVYGTWRSVASGCGLSRRRRRWRWTLPDMFGFGGGE</sequence>
<evidence type="ECO:0000313" key="2">
    <source>
        <dbReference type="EMBL" id="MFB9628945.1"/>
    </source>
</evidence>
<keyword evidence="3" id="KW-1185">Reference proteome</keyword>
<dbReference type="Proteomes" id="UP001589532">
    <property type="component" value="Unassembled WGS sequence"/>
</dbReference>
<feature type="transmembrane region" description="Helical" evidence="1">
    <location>
        <begin position="30"/>
        <end position="51"/>
    </location>
</feature>
<proteinExistence type="predicted"/>
<keyword evidence="1" id="KW-1133">Transmembrane helix</keyword>